<comment type="subcellular location">
    <subcellularLocation>
        <location evidence="1">Membrane</location>
        <topology evidence="1">Multi-pass membrane protein</topology>
    </subcellularLocation>
</comment>
<dbReference type="GO" id="GO:0016020">
    <property type="term" value="C:membrane"/>
    <property type="evidence" value="ECO:0007669"/>
    <property type="project" value="UniProtKB-SubCell"/>
</dbReference>
<dbReference type="Pfam" id="PF00916">
    <property type="entry name" value="Sulfate_transp"/>
    <property type="match status" value="1"/>
</dbReference>
<evidence type="ECO:0000256" key="4">
    <source>
        <dbReference type="ARBA" id="ARBA00023136"/>
    </source>
</evidence>
<evidence type="ECO:0000313" key="7">
    <source>
        <dbReference type="EMBL" id="WVZ26618.1"/>
    </source>
</evidence>
<sequence>MSVVVIISLQCLTKLLYFTPTAILASIIFSALPGLIDINEAYKIWKVDKLDFLACVGAFFGVIFASVELGLLVAVTATLFNILTVIYIVLIFFLFWINMINADTHPTFSAKYINLLINIFKQCMADGVEFDLLK</sequence>
<dbReference type="InterPro" id="IPR011547">
    <property type="entry name" value="SLC26A/SulP_dom"/>
</dbReference>
<protein>
    <recommendedName>
        <fullName evidence="6">SLC26A/SulP transporter domain-containing protein</fullName>
    </recommendedName>
</protein>
<evidence type="ECO:0000259" key="6">
    <source>
        <dbReference type="Pfam" id="PF00916"/>
    </source>
</evidence>
<evidence type="ECO:0000256" key="2">
    <source>
        <dbReference type="ARBA" id="ARBA00022692"/>
    </source>
</evidence>
<organism evidence="7 8">
    <name type="scientific">Vigna mungo</name>
    <name type="common">Black gram</name>
    <name type="synonym">Phaseolus mungo</name>
    <dbReference type="NCBI Taxonomy" id="3915"/>
    <lineage>
        <taxon>Eukaryota</taxon>
        <taxon>Viridiplantae</taxon>
        <taxon>Streptophyta</taxon>
        <taxon>Embryophyta</taxon>
        <taxon>Tracheophyta</taxon>
        <taxon>Spermatophyta</taxon>
        <taxon>Magnoliopsida</taxon>
        <taxon>eudicotyledons</taxon>
        <taxon>Gunneridae</taxon>
        <taxon>Pentapetalae</taxon>
        <taxon>rosids</taxon>
        <taxon>fabids</taxon>
        <taxon>Fabales</taxon>
        <taxon>Fabaceae</taxon>
        <taxon>Papilionoideae</taxon>
        <taxon>50 kb inversion clade</taxon>
        <taxon>NPAAA clade</taxon>
        <taxon>indigoferoid/millettioid clade</taxon>
        <taxon>Phaseoleae</taxon>
        <taxon>Vigna</taxon>
    </lineage>
</organism>
<accession>A0AAQ3PJ62</accession>
<evidence type="ECO:0000256" key="5">
    <source>
        <dbReference type="SAM" id="Phobius"/>
    </source>
</evidence>
<feature type="transmembrane region" description="Helical" evidence="5">
    <location>
        <begin position="50"/>
        <end position="73"/>
    </location>
</feature>
<keyword evidence="3 5" id="KW-1133">Transmembrane helix</keyword>
<feature type="domain" description="SLC26A/SulP transporter" evidence="6">
    <location>
        <begin position="1"/>
        <end position="56"/>
    </location>
</feature>
<evidence type="ECO:0000313" key="8">
    <source>
        <dbReference type="Proteomes" id="UP001374535"/>
    </source>
</evidence>
<dbReference type="Proteomes" id="UP001374535">
    <property type="component" value="Chromosome 1"/>
</dbReference>
<reference evidence="7 8" key="1">
    <citation type="journal article" date="2023" name="Life. Sci Alliance">
        <title>Evolutionary insights into 3D genome organization and epigenetic landscape of Vigna mungo.</title>
        <authorList>
            <person name="Junaid A."/>
            <person name="Singh B."/>
            <person name="Bhatia S."/>
        </authorList>
    </citation>
    <scope>NUCLEOTIDE SEQUENCE [LARGE SCALE GENOMIC DNA]</scope>
    <source>
        <strain evidence="7">Urdbean</strain>
    </source>
</reference>
<gene>
    <name evidence="7" type="ORF">V8G54_005162</name>
</gene>
<keyword evidence="4 5" id="KW-0472">Membrane</keyword>
<dbReference type="GO" id="GO:0055085">
    <property type="term" value="P:transmembrane transport"/>
    <property type="evidence" value="ECO:0007669"/>
    <property type="project" value="InterPro"/>
</dbReference>
<feature type="transmembrane region" description="Helical" evidence="5">
    <location>
        <begin position="15"/>
        <end position="38"/>
    </location>
</feature>
<feature type="transmembrane region" description="Helical" evidence="5">
    <location>
        <begin position="79"/>
        <end position="97"/>
    </location>
</feature>
<evidence type="ECO:0000256" key="1">
    <source>
        <dbReference type="ARBA" id="ARBA00004141"/>
    </source>
</evidence>
<keyword evidence="2 5" id="KW-0812">Transmembrane</keyword>
<dbReference type="EMBL" id="CP144700">
    <property type="protein sequence ID" value="WVZ26618.1"/>
    <property type="molecule type" value="Genomic_DNA"/>
</dbReference>
<dbReference type="InterPro" id="IPR001902">
    <property type="entry name" value="SLC26A/SulP_fam"/>
</dbReference>
<name>A0AAQ3PJ62_VIGMU</name>
<keyword evidence="8" id="KW-1185">Reference proteome</keyword>
<proteinExistence type="predicted"/>
<dbReference type="PANTHER" id="PTHR11814">
    <property type="entry name" value="SULFATE TRANSPORTER"/>
    <property type="match status" value="1"/>
</dbReference>
<dbReference type="AlphaFoldDB" id="A0AAQ3PJ62"/>
<evidence type="ECO:0000256" key="3">
    <source>
        <dbReference type="ARBA" id="ARBA00022989"/>
    </source>
</evidence>